<accession>A0ACC2LQX2</accession>
<comment type="caution">
    <text evidence="1">The sequence shown here is derived from an EMBL/GenBank/DDBJ whole genome shotgun (WGS) entry which is preliminary data.</text>
</comment>
<dbReference type="EMBL" id="CM056811">
    <property type="protein sequence ID" value="KAJ8635809.1"/>
    <property type="molecule type" value="Genomic_DNA"/>
</dbReference>
<reference evidence="1 2" key="1">
    <citation type="journal article" date="2022" name="Hortic Res">
        <title>A haplotype resolved chromosomal level avocado genome allows analysis of novel avocado genes.</title>
        <authorList>
            <person name="Nath O."/>
            <person name="Fletcher S.J."/>
            <person name="Hayward A."/>
            <person name="Shaw L.M."/>
            <person name="Masouleh A.K."/>
            <person name="Furtado A."/>
            <person name="Henry R.J."/>
            <person name="Mitter N."/>
        </authorList>
    </citation>
    <scope>NUCLEOTIDE SEQUENCE [LARGE SCALE GENOMIC DNA]</scope>
    <source>
        <strain evidence="2">cv. Hass</strain>
    </source>
</reference>
<sequence>MAISKAPKSRNPNETDLIKSDVASFASSIGLSSSSLPKSSFDDSDFRKSGPLKPTKTPKPLPPKTPPSSRNPKFQKRTQNPSHHSRPNPLFDSSKSPQNRTNGQDLPKLPLMKASALSGQWHVDAAELESKVLGEGGGRNIGDRNVKEVMRLAPEKKGLAQRLLEQYANDYESSRGTSGDIRLVAATQRSGTAKDKVAAFTCMVDDNPIANVRSLDALLALVTSKVGKRHALTGFDALMDLFLSRLLPDRKLKTLMQQPLNHLPESKDGHSLLLFWYWEECLKQRYEKFVVALDEASKDMLPVLKDKALKTIYSLLTKKPEQERRLLSVLVNKLGDPVRKAVPSLGKAEKKGKAASDAVFHLLNLLYEHPNMKGVVIEEVDSFIFRPHLGPRAKYYGVNFLSQIRLSKGGDGPKIAKRLMDVYFALFKVLTTEARGDEKMEKSKKEDKRLSKGFQHGKRESPVDTNVEMDSRLLVALLTGVKRAFPYVASAEAEDLVEVQTPMLFKLVHSKNFNVGVQALMLLYDISSKNQIASDRFYRALYSKLPIPAVMHSSKSEMFLQLLVKAMKNDINLKRVSAFSKRLLQVALQQPPQYACGCLLILSDILKARPALWNMMLQNETVDEDFEHFEDIIEESQNAVDITPSKQEDTVKFVCTTNDDSGVSPSESEDDVHPPASSEVEDDGSEDNLIGAAGLTNVEKSEAVSGHDGGQAQLLKKSSLLPGGYNPQHREPSYSNADRTSWWELVVLASHVHPSVATMARTLLSGAHIVYNGNPLTDLSLAAFLDKFMEKKPKLNRRADGIWHGGSQIAPARKLDVGNQLIGEDILSLAEEDVPPEDLVFHKFYMNKTSSSKKLKKKKQAEDEAAEELFDVAGSDESDNEEIEDMLGSSHLPLEKEGDYDYDDLDEVANEGDDDLIGNGSDGDGDVDSPNDDFGVDDGDRYEDDDDDDGGIGGWDGDGGDDFSLLGGNSKKRKRGGKSKASPFANLEDYDHLLKDNTNDNVNDGKKQKKSRRKSG</sequence>
<dbReference type="Proteomes" id="UP001234297">
    <property type="component" value="Chromosome 3"/>
</dbReference>
<protein>
    <submittedName>
        <fullName evidence="1">Uncharacterized protein</fullName>
    </submittedName>
</protein>
<evidence type="ECO:0000313" key="2">
    <source>
        <dbReference type="Proteomes" id="UP001234297"/>
    </source>
</evidence>
<keyword evidence="2" id="KW-1185">Reference proteome</keyword>
<organism evidence="1 2">
    <name type="scientific">Persea americana</name>
    <name type="common">Avocado</name>
    <dbReference type="NCBI Taxonomy" id="3435"/>
    <lineage>
        <taxon>Eukaryota</taxon>
        <taxon>Viridiplantae</taxon>
        <taxon>Streptophyta</taxon>
        <taxon>Embryophyta</taxon>
        <taxon>Tracheophyta</taxon>
        <taxon>Spermatophyta</taxon>
        <taxon>Magnoliopsida</taxon>
        <taxon>Magnoliidae</taxon>
        <taxon>Laurales</taxon>
        <taxon>Lauraceae</taxon>
        <taxon>Persea</taxon>
    </lineage>
</organism>
<evidence type="ECO:0000313" key="1">
    <source>
        <dbReference type="EMBL" id="KAJ8635809.1"/>
    </source>
</evidence>
<gene>
    <name evidence="1" type="ORF">MRB53_010076</name>
</gene>
<name>A0ACC2LQX2_PERAE</name>
<proteinExistence type="predicted"/>